<protein>
    <recommendedName>
        <fullName evidence="3 11">Shikimate kinase</fullName>
        <shortName evidence="11">SK</shortName>
        <ecNumber evidence="3 11">2.7.1.71</ecNumber>
    </recommendedName>
</protein>
<evidence type="ECO:0000256" key="3">
    <source>
        <dbReference type="ARBA" id="ARBA00012154"/>
    </source>
</evidence>
<comment type="function">
    <text evidence="11">Catalyzes the specific phosphorylation of the 3-hydroxyl group of shikimic acid using ATP as a cosubstrate.</text>
</comment>
<gene>
    <name evidence="11" type="primary">aroK</name>
    <name evidence="12" type="ORF">OCV61_14590</name>
</gene>
<feature type="binding site" evidence="11">
    <location>
        <position position="119"/>
    </location>
    <ligand>
        <name>ATP</name>
        <dbReference type="ChEBI" id="CHEBI:30616"/>
    </ligand>
</feature>
<keyword evidence="8 11" id="KW-0067">ATP-binding</keyword>
<comment type="caution">
    <text evidence="12">The sequence shown here is derived from an EMBL/GenBank/DDBJ whole genome shotgun (WGS) entry which is preliminary data.</text>
</comment>
<evidence type="ECO:0000256" key="6">
    <source>
        <dbReference type="ARBA" id="ARBA00022741"/>
    </source>
</evidence>
<sequence length="174" mass="20105">MKTGQLYLTGFMGTGKSTVARCLCRYYNMKQIEMDRQIEVEEGMKISQIFKEKGEAYFRKKETEFLEKIQDQENVVVSCGGGTVMQSRNVEIMKKNGKIFLLTAQPETILRRVKNNHDRPLLEGKKSVEAIKELMEARRPKYESAADYQIATDGKSDRQICEEIINEWNIGNHN</sequence>
<evidence type="ECO:0000256" key="11">
    <source>
        <dbReference type="HAMAP-Rule" id="MF_00109"/>
    </source>
</evidence>
<feature type="binding site" evidence="11">
    <location>
        <position position="81"/>
    </location>
    <ligand>
        <name>substrate</name>
    </ligand>
</feature>
<evidence type="ECO:0000256" key="9">
    <source>
        <dbReference type="ARBA" id="ARBA00023141"/>
    </source>
</evidence>
<dbReference type="InterPro" id="IPR023000">
    <property type="entry name" value="Shikimate_kinase_CS"/>
</dbReference>
<keyword evidence="13" id="KW-1185">Reference proteome</keyword>
<dbReference type="InterPro" id="IPR000623">
    <property type="entry name" value="Shikimate_kinase/TSH1"/>
</dbReference>
<keyword evidence="4 11" id="KW-0028">Amino-acid biosynthesis</keyword>
<feature type="binding site" evidence="11">
    <location>
        <begin position="13"/>
        <end position="18"/>
    </location>
    <ligand>
        <name>ATP</name>
        <dbReference type="ChEBI" id="CHEBI:30616"/>
    </ligand>
</feature>
<dbReference type="EMBL" id="JAOQJL010000035">
    <property type="protein sequence ID" value="MCU6766614.1"/>
    <property type="molecule type" value="Genomic_DNA"/>
</dbReference>
<keyword evidence="11" id="KW-0479">Metal-binding</keyword>
<dbReference type="PANTHER" id="PTHR21087:SF16">
    <property type="entry name" value="SHIKIMATE KINASE 1, CHLOROPLASTIC"/>
    <property type="match status" value="1"/>
</dbReference>
<dbReference type="CDD" id="cd00464">
    <property type="entry name" value="SK"/>
    <property type="match status" value="1"/>
</dbReference>
<dbReference type="PROSITE" id="PS01128">
    <property type="entry name" value="SHIKIMATE_KINASE"/>
    <property type="match status" value="1"/>
</dbReference>
<keyword evidence="7 11" id="KW-0418">Kinase</keyword>
<keyword evidence="11" id="KW-0460">Magnesium</keyword>
<comment type="similarity">
    <text evidence="2 11">Belongs to the shikimate kinase family.</text>
</comment>
<evidence type="ECO:0000256" key="8">
    <source>
        <dbReference type="ARBA" id="ARBA00022840"/>
    </source>
</evidence>
<name>A0ABT2TWJ3_9FIRM</name>
<evidence type="ECO:0000256" key="7">
    <source>
        <dbReference type="ARBA" id="ARBA00022777"/>
    </source>
</evidence>
<comment type="subunit">
    <text evidence="11">Monomer.</text>
</comment>
<dbReference type="InterPro" id="IPR031322">
    <property type="entry name" value="Shikimate/glucono_kinase"/>
</dbReference>
<evidence type="ECO:0000256" key="4">
    <source>
        <dbReference type="ARBA" id="ARBA00022605"/>
    </source>
</evidence>
<dbReference type="SUPFAM" id="SSF52540">
    <property type="entry name" value="P-loop containing nucleoside triphosphate hydrolases"/>
    <property type="match status" value="1"/>
</dbReference>
<dbReference type="InterPro" id="IPR027417">
    <property type="entry name" value="P-loop_NTPase"/>
</dbReference>
<feature type="binding site" evidence="11">
    <location>
        <position position="35"/>
    </location>
    <ligand>
        <name>substrate</name>
    </ligand>
</feature>
<proteinExistence type="inferred from homology"/>
<dbReference type="PRINTS" id="PR01100">
    <property type="entry name" value="SHIKIMTKNASE"/>
</dbReference>
<feature type="binding site" evidence="11">
    <location>
        <position position="59"/>
    </location>
    <ligand>
        <name>substrate</name>
    </ligand>
</feature>
<dbReference type="EC" id="2.7.1.71" evidence="3 11"/>
<evidence type="ECO:0000256" key="1">
    <source>
        <dbReference type="ARBA" id="ARBA00004842"/>
    </source>
</evidence>
<dbReference type="Pfam" id="PF01202">
    <property type="entry name" value="SKI"/>
    <property type="match status" value="1"/>
</dbReference>
<keyword evidence="9 11" id="KW-0057">Aromatic amino acid biosynthesis</keyword>
<evidence type="ECO:0000256" key="10">
    <source>
        <dbReference type="ARBA" id="ARBA00048567"/>
    </source>
</evidence>
<evidence type="ECO:0000256" key="2">
    <source>
        <dbReference type="ARBA" id="ARBA00006997"/>
    </source>
</evidence>
<dbReference type="GO" id="GO:0016301">
    <property type="term" value="F:kinase activity"/>
    <property type="evidence" value="ECO:0007669"/>
    <property type="project" value="UniProtKB-KW"/>
</dbReference>
<evidence type="ECO:0000313" key="13">
    <source>
        <dbReference type="Proteomes" id="UP001652409"/>
    </source>
</evidence>
<dbReference type="Proteomes" id="UP001652409">
    <property type="component" value="Unassembled WGS sequence"/>
</dbReference>
<dbReference type="HAMAP" id="MF_00109">
    <property type="entry name" value="Shikimate_kinase"/>
    <property type="match status" value="1"/>
</dbReference>
<evidence type="ECO:0000256" key="5">
    <source>
        <dbReference type="ARBA" id="ARBA00022679"/>
    </source>
</evidence>
<keyword evidence="11" id="KW-0963">Cytoplasm</keyword>
<comment type="subcellular location">
    <subcellularLocation>
        <location evidence="11">Cytoplasm</location>
    </subcellularLocation>
</comment>
<accession>A0ABT2TWJ3</accession>
<dbReference type="RefSeq" id="WP_158422424.1">
    <property type="nucleotide sequence ID" value="NZ_JAOQJL010000035.1"/>
</dbReference>
<keyword evidence="6 11" id="KW-0547">Nucleotide-binding</keyword>
<dbReference type="PANTHER" id="PTHR21087">
    <property type="entry name" value="SHIKIMATE KINASE"/>
    <property type="match status" value="1"/>
</dbReference>
<feature type="binding site" evidence="11">
    <location>
        <position position="17"/>
    </location>
    <ligand>
        <name>Mg(2+)</name>
        <dbReference type="ChEBI" id="CHEBI:18420"/>
    </ligand>
</feature>
<organism evidence="12 13">
    <name type="scientific">Blautia ammoniilytica</name>
    <dbReference type="NCBI Taxonomy" id="2981782"/>
    <lineage>
        <taxon>Bacteria</taxon>
        <taxon>Bacillati</taxon>
        <taxon>Bacillota</taxon>
        <taxon>Clostridia</taxon>
        <taxon>Lachnospirales</taxon>
        <taxon>Lachnospiraceae</taxon>
        <taxon>Blautia</taxon>
    </lineage>
</organism>
<comment type="caution">
    <text evidence="11">Lacks conserved residue(s) required for the propagation of feature annotation.</text>
</comment>
<evidence type="ECO:0000313" key="12">
    <source>
        <dbReference type="EMBL" id="MCU6766614.1"/>
    </source>
</evidence>
<comment type="cofactor">
    <cofactor evidence="11">
        <name>Mg(2+)</name>
        <dbReference type="ChEBI" id="CHEBI:18420"/>
    </cofactor>
    <text evidence="11">Binds 1 Mg(2+) ion per subunit.</text>
</comment>
<dbReference type="Gene3D" id="3.40.50.300">
    <property type="entry name" value="P-loop containing nucleotide triphosphate hydrolases"/>
    <property type="match status" value="1"/>
</dbReference>
<feature type="binding site" evidence="11">
    <location>
        <position position="138"/>
    </location>
    <ligand>
        <name>substrate</name>
    </ligand>
</feature>
<keyword evidence="5 11" id="KW-0808">Transferase</keyword>
<comment type="catalytic activity">
    <reaction evidence="10 11">
        <text>shikimate + ATP = 3-phosphoshikimate + ADP + H(+)</text>
        <dbReference type="Rhea" id="RHEA:13121"/>
        <dbReference type="ChEBI" id="CHEBI:15378"/>
        <dbReference type="ChEBI" id="CHEBI:30616"/>
        <dbReference type="ChEBI" id="CHEBI:36208"/>
        <dbReference type="ChEBI" id="CHEBI:145989"/>
        <dbReference type="ChEBI" id="CHEBI:456216"/>
        <dbReference type="EC" id="2.7.1.71"/>
    </reaction>
</comment>
<comment type="pathway">
    <text evidence="1 11">Metabolic intermediate biosynthesis; chorismate biosynthesis; chorismate from D-erythrose 4-phosphate and phosphoenolpyruvate: step 5/7.</text>
</comment>
<reference evidence="12 13" key="1">
    <citation type="journal article" date="2021" name="ISME Commun">
        <title>Automated analysis of genomic sequences facilitates high-throughput and comprehensive description of bacteria.</title>
        <authorList>
            <person name="Hitch T.C.A."/>
        </authorList>
    </citation>
    <scope>NUCLEOTIDE SEQUENCE [LARGE SCALE GENOMIC DNA]</scope>
    <source>
        <strain evidence="12 13">Sanger_23</strain>
    </source>
</reference>